<dbReference type="OrthoDB" id="9813903at2"/>
<keyword evidence="3" id="KW-1133">Transmembrane helix</keyword>
<evidence type="ECO:0000256" key="2">
    <source>
        <dbReference type="SAM" id="MobiDB-lite"/>
    </source>
</evidence>
<sequence length="984" mass="107205">MSPVRAVIHRLLSQPWWGAVVVLAGLLTFGDALLVRIDTSLLDLVRQHLVRPFQPAPPARSIIVALDERSLQEAGHWPWRRSLQADLVKAITHAGARVIAYDLPVTDLSAPQTAADDHLLATALREHGRVVLPVASPRRSGPDVPDFITPLPALAAVTTQGHVDTELDHDGMHRRVFLRTGQGARPWDLLELALWRAAVPVIGPGRAAGAEPGPDRGPAWHEGERLLPATPAEVPVVSAIDVLRRRPLDSPLAGRVVWVGLTAAGLGQPVPSPDDPRMQHGSAVQRHARTYEALVHDRLVRVATPRTVLLLSLLPLLALAVLGTVRGRPPSRHWLPVLTLLPIGVSAVLLLTARIWLPPAAAVLGGLAATLLWHVRELRAARLALQQTQGQANTTLCAITDAVITIDTRHEVQYLNPSAERLVGRLLASARGQTVERLLQLQPGDAPALLDALGRCIGQHRVVELGQPLRLHCGEHGERLVRLIASPVSGQRTGARERPGPLVRDGAVLALTDVTDSLRAAERLHHEATHDHLTGLPNRALLHQHLQQALDRRHGAASTVAVLFMDLDRFKRINDSLGHHQGDEVLQIVAQRLRSRCGPRDMIARWGGDEFVIVLQGMAGREAVAGLAMALIEAVAQVIELDGVEVECGCSIGLSMTPEDGQDVDTLLGSADTAMYRCKAKGGRRFEFHASGMHAWTREWLTLESRLRHGLEEESFVLHYQPQIDLDSGRVVGLEALLRWRQPDGSVWGPSRFLGVTEACGLILPVGRWVIQQACRQLAWWRENGVPLAPVSVNVSARQCLDRSLVHDIAQALQGLDLPASLLKIEVTESTATSDLGQLKALLTELRAMGVGVSLDDFGTGYSSLTHLKRFPIDQIKIDPSFVRDILHDPSGAAIVQAMIALAHGLGVPVVAEGVESEQQIAFLRQQRCDIAQGYHYARPLPAREATRFLLQHQHSPSTVYRGAAQTQPGDLDEPMAHWRSRAA</sequence>
<feature type="transmembrane region" description="Helical" evidence="3">
    <location>
        <begin position="333"/>
        <end position="351"/>
    </location>
</feature>
<dbReference type="FunFam" id="3.20.20.450:FF:000001">
    <property type="entry name" value="Cyclic di-GMP phosphodiesterase yahA"/>
    <property type="match status" value="1"/>
</dbReference>
<evidence type="ECO:0000259" key="5">
    <source>
        <dbReference type="PROSITE" id="PS50887"/>
    </source>
</evidence>
<keyword evidence="3" id="KW-0812">Transmembrane</keyword>
<dbReference type="Gene3D" id="3.30.70.270">
    <property type="match status" value="1"/>
</dbReference>
<feature type="transmembrane region" description="Helical" evidence="3">
    <location>
        <begin position="16"/>
        <end position="37"/>
    </location>
</feature>
<dbReference type="SMART" id="SM00052">
    <property type="entry name" value="EAL"/>
    <property type="match status" value="1"/>
</dbReference>
<dbReference type="GO" id="GO:0071732">
    <property type="term" value="P:cellular response to nitric oxide"/>
    <property type="evidence" value="ECO:0007669"/>
    <property type="project" value="UniProtKB-ARBA"/>
</dbReference>
<name>A0A318GX00_9BURK</name>
<keyword evidence="3" id="KW-0472">Membrane</keyword>
<dbReference type="SUPFAM" id="SSF141868">
    <property type="entry name" value="EAL domain-like"/>
    <property type="match status" value="1"/>
</dbReference>
<dbReference type="Gene3D" id="3.20.20.450">
    <property type="entry name" value="EAL domain"/>
    <property type="match status" value="1"/>
</dbReference>
<dbReference type="NCBIfam" id="TIGR00254">
    <property type="entry name" value="GGDEF"/>
    <property type="match status" value="1"/>
</dbReference>
<dbReference type="CDD" id="cd01948">
    <property type="entry name" value="EAL"/>
    <property type="match status" value="1"/>
</dbReference>
<dbReference type="Proteomes" id="UP000247811">
    <property type="component" value="Unassembled WGS sequence"/>
</dbReference>
<comment type="catalytic activity">
    <reaction evidence="1">
        <text>3',3'-c-di-GMP + H2O = 5'-phosphoguanylyl(3'-&gt;5')guanosine + H(+)</text>
        <dbReference type="Rhea" id="RHEA:24902"/>
        <dbReference type="ChEBI" id="CHEBI:15377"/>
        <dbReference type="ChEBI" id="CHEBI:15378"/>
        <dbReference type="ChEBI" id="CHEBI:58754"/>
        <dbReference type="ChEBI" id="CHEBI:58805"/>
        <dbReference type="EC" id="3.1.4.52"/>
    </reaction>
    <physiologicalReaction direction="left-to-right" evidence="1">
        <dbReference type="Rhea" id="RHEA:24903"/>
    </physiologicalReaction>
</comment>
<dbReference type="Pfam" id="PF00563">
    <property type="entry name" value="EAL"/>
    <property type="match status" value="1"/>
</dbReference>
<feature type="region of interest" description="Disordered" evidence="2">
    <location>
        <begin position="960"/>
        <end position="984"/>
    </location>
</feature>
<comment type="caution">
    <text evidence="6">The sequence shown here is derived from an EMBL/GenBank/DDBJ whole genome shotgun (WGS) entry which is preliminary data.</text>
</comment>
<evidence type="ECO:0000313" key="6">
    <source>
        <dbReference type="EMBL" id="PXW93662.1"/>
    </source>
</evidence>
<accession>A0A318GX00</accession>
<feature type="transmembrane region" description="Helical" evidence="3">
    <location>
        <begin position="308"/>
        <end position="327"/>
    </location>
</feature>
<dbReference type="SMART" id="SM00267">
    <property type="entry name" value="GGDEF"/>
    <property type="match status" value="1"/>
</dbReference>
<dbReference type="FunFam" id="3.30.70.270:FF:000001">
    <property type="entry name" value="Diguanylate cyclase domain protein"/>
    <property type="match status" value="1"/>
</dbReference>
<dbReference type="CDD" id="cd00130">
    <property type="entry name" value="PAS"/>
    <property type="match status" value="1"/>
</dbReference>
<dbReference type="PROSITE" id="PS50887">
    <property type="entry name" value="GGDEF"/>
    <property type="match status" value="1"/>
</dbReference>
<dbReference type="SUPFAM" id="SSF55073">
    <property type="entry name" value="Nucleotide cyclase"/>
    <property type="match status" value="1"/>
</dbReference>
<dbReference type="GO" id="GO:0071111">
    <property type="term" value="F:cyclic-guanylate-specific phosphodiesterase activity"/>
    <property type="evidence" value="ECO:0007669"/>
    <property type="project" value="UniProtKB-EC"/>
</dbReference>
<dbReference type="InterPro" id="IPR007890">
    <property type="entry name" value="CHASE2"/>
</dbReference>
<evidence type="ECO:0000256" key="1">
    <source>
        <dbReference type="ARBA" id="ARBA00051114"/>
    </source>
</evidence>
<feature type="compositionally biased region" description="Polar residues" evidence="2">
    <location>
        <begin position="960"/>
        <end position="969"/>
    </location>
</feature>
<evidence type="ECO:0000313" key="7">
    <source>
        <dbReference type="Proteomes" id="UP000247811"/>
    </source>
</evidence>
<evidence type="ECO:0000256" key="3">
    <source>
        <dbReference type="SAM" id="Phobius"/>
    </source>
</evidence>
<reference evidence="6 7" key="1">
    <citation type="submission" date="2018-05" db="EMBL/GenBank/DDBJ databases">
        <title>Genomic Encyclopedia of Type Strains, Phase IV (KMG-IV): sequencing the most valuable type-strain genomes for metagenomic binning, comparative biology and taxonomic classification.</title>
        <authorList>
            <person name="Goeker M."/>
        </authorList>
    </citation>
    <scope>NUCLEOTIDE SEQUENCE [LARGE SCALE GENOMIC DNA]</scope>
    <source>
        <strain evidence="6 7">DSM 566</strain>
    </source>
</reference>
<dbReference type="SUPFAM" id="SSF55785">
    <property type="entry name" value="PYP-like sensor domain (PAS domain)"/>
    <property type="match status" value="1"/>
</dbReference>
<feature type="domain" description="EAL" evidence="4">
    <location>
        <begin position="700"/>
        <end position="954"/>
    </location>
</feature>
<dbReference type="Pfam" id="PF00990">
    <property type="entry name" value="GGDEF"/>
    <property type="match status" value="1"/>
</dbReference>
<gene>
    <name evidence="6" type="ORF">C7444_11831</name>
</gene>
<dbReference type="PANTHER" id="PTHR44757">
    <property type="entry name" value="DIGUANYLATE CYCLASE DGCP"/>
    <property type="match status" value="1"/>
</dbReference>
<dbReference type="InterPro" id="IPR001633">
    <property type="entry name" value="EAL_dom"/>
</dbReference>
<dbReference type="SMART" id="SM01080">
    <property type="entry name" value="CHASE2"/>
    <property type="match status" value="1"/>
</dbReference>
<dbReference type="InterPro" id="IPR035965">
    <property type="entry name" value="PAS-like_dom_sf"/>
</dbReference>
<proteinExistence type="predicted"/>
<evidence type="ECO:0000259" key="4">
    <source>
        <dbReference type="PROSITE" id="PS50883"/>
    </source>
</evidence>
<dbReference type="Pfam" id="PF05226">
    <property type="entry name" value="CHASE2"/>
    <property type="match status" value="1"/>
</dbReference>
<dbReference type="CDD" id="cd01949">
    <property type="entry name" value="GGDEF"/>
    <property type="match status" value="1"/>
</dbReference>
<dbReference type="PANTHER" id="PTHR44757:SF2">
    <property type="entry name" value="BIOFILM ARCHITECTURE MAINTENANCE PROTEIN MBAA"/>
    <property type="match status" value="1"/>
</dbReference>
<dbReference type="RefSeq" id="WP_146219417.1">
    <property type="nucleotide sequence ID" value="NZ_QJJS01000018.1"/>
</dbReference>
<organism evidence="6 7">
    <name type="scientific">Sphaerotilus hippei</name>
    <dbReference type="NCBI Taxonomy" id="744406"/>
    <lineage>
        <taxon>Bacteria</taxon>
        <taxon>Pseudomonadati</taxon>
        <taxon>Pseudomonadota</taxon>
        <taxon>Betaproteobacteria</taxon>
        <taxon>Burkholderiales</taxon>
        <taxon>Sphaerotilaceae</taxon>
        <taxon>Sphaerotilus</taxon>
    </lineage>
</organism>
<dbReference type="Gene3D" id="3.30.450.20">
    <property type="entry name" value="PAS domain"/>
    <property type="match status" value="1"/>
</dbReference>
<protein>
    <submittedName>
        <fullName evidence="6">Diguanylate cyclase (GGDEF)-like protein</fullName>
    </submittedName>
</protein>
<dbReference type="PROSITE" id="PS50883">
    <property type="entry name" value="EAL"/>
    <property type="match status" value="1"/>
</dbReference>
<dbReference type="InterPro" id="IPR000160">
    <property type="entry name" value="GGDEF_dom"/>
</dbReference>
<dbReference type="InterPro" id="IPR052155">
    <property type="entry name" value="Biofilm_reg_signaling"/>
</dbReference>
<dbReference type="InterPro" id="IPR035919">
    <property type="entry name" value="EAL_sf"/>
</dbReference>
<dbReference type="AlphaFoldDB" id="A0A318GX00"/>
<feature type="transmembrane region" description="Helical" evidence="3">
    <location>
        <begin position="356"/>
        <end position="375"/>
    </location>
</feature>
<feature type="domain" description="GGDEF" evidence="5">
    <location>
        <begin position="558"/>
        <end position="691"/>
    </location>
</feature>
<dbReference type="InterPro" id="IPR000014">
    <property type="entry name" value="PAS"/>
</dbReference>
<dbReference type="EMBL" id="QJJS01000018">
    <property type="protein sequence ID" value="PXW93662.1"/>
    <property type="molecule type" value="Genomic_DNA"/>
</dbReference>
<dbReference type="InterPro" id="IPR043128">
    <property type="entry name" value="Rev_trsase/Diguanyl_cyclase"/>
</dbReference>
<dbReference type="InterPro" id="IPR029787">
    <property type="entry name" value="Nucleotide_cyclase"/>
</dbReference>
<keyword evidence="7" id="KW-1185">Reference proteome</keyword>